<protein>
    <recommendedName>
        <fullName evidence="2">Beta-galactosidase beta-sandwich domain-containing protein</fullName>
    </recommendedName>
</protein>
<dbReference type="InterPro" id="IPR041392">
    <property type="entry name" value="GHD"/>
</dbReference>
<dbReference type="InterPro" id="IPR001944">
    <property type="entry name" value="Glycoside_Hdrlase_35"/>
</dbReference>
<reference evidence="3 4" key="1">
    <citation type="journal article" date="2020" name="Mol. Biol. Evol.">
        <title>Distinct Expression and Methylation Patterns for Genes with Different Fates following a Single Whole-Genome Duplication in Flowering Plants.</title>
        <authorList>
            <person name="Shi T."/>
            <person name="Rahmani R.S."/>
            <person name="Gugger P.F."/>
            <person name="Wang M."/>
            <person name="Li H."/>
            <person name="Zhang Y."/>
            <person name="Li Z."/>
            <person name="Wang Q."/>
            <person name="Van de Peer Y."/>
            <person name="Marchal K."/>
            <person name="Chen J."/>
        </authorList>
    </citation>
    <scope>NUCLEOTIDE SEQUENCE [LARGE SCALE GENOMIC DNA]</scope>
    <source>
        <tissue evidence="3">Leaf</tissue>
    </source>
</reference>
<feature type="signal peptide" evidence="1">
    <location>
        <begin position="1"/>
        <end position="21"/>
    </location>
</feature>
<feature type="domain" description="Beta-galactosidase beta-sandwich" evidence="2">
    <location>
        <begin position="14"/>
        <end position="44"/>
    </location>
</feature>
<dbReference type="GO" id="GO:0004553">
    <property type="term" value="F:hydrolase activity, hydrolyzing O-glycosyl compounds"/>
    <property type="evidence" value="ECO:0007669"/>
    <property type="project" value="InterPro"/>
</dbReference>
<evidence type="ECO:0000313" key="4">
    <source>
        <dbReference type="Proteomes" id="UP000607653"/>
    </source>
</evidence>
<dbReference type="AlphaFoldDB" id="A0A822ZU07"/>
<keyword evidence="1" id="KW-0732">Signal</keyword>
<accession>A0A822ZU07</accession>
<gene>
    <name evidence="3" type="ORF">HUJ06_018649</name>
</gene>
<sequence length="87" mass="9739">MCYTTITYSLIVLTIVFHGQQYSLPAWSVSILSDCKQEVYSTAKKAEDIRDTAAEGKGFISAKGLREQKSVTSDASDYLWYMTRSIA</sequence>
<evidence type="ECO:0000256" key="1">
    <source>
        <dbReference type="SAM" id="SignalP"/>
    </source>
</evidence>
<dbReference type="PANTHER" id="PTHR23421">
    <property type="entry name" value="BETA-GALACTOSIDASE RELATED"/>
    <property type="match status" value="1"/>
</dbReference>
<keyword evidence="4" id="KW-1185">Reference proteome</keyword>
<evidence type="ECO:0000313" key="3">
    <source>
        <dbReference type="EMBL" id="DAD48712.1"/>
    </source>
</evidence>
<dbReference type="Proteomes" id="UP000607653">
    <property type="component" value="Unassembled WGS sequence"/>
</dbReference>
<evidence type="ECO:0000259" key="2">
    <source>
        <dbReference type="Pfam" id="PF17834"/>
    </source>
</evidence>
<feature type="chain" id="PRO_5032677154" description="Beta-galactosidase beta-sandwich domain-containing protein" evidence="1">
    <location>
        <begin position="22"/>
        <end position="87"/>
    </location>
</feature>
<dbReference type="EMBL" id="DUZY01000008">
    <property type="protein sequence ID" value="DAD48712.1"/>
    <property type="molecule type" value="Genomic_DNA"/>
</dbReference>
<dbReference type="Pfam" id="PF17834">
    <property type="entry name" value="GHD"/>
    <property type="match status" value="1"/>
</dbReference>
<dbReference type="GO" id="GO:0005975">
    <property type="term" value="P:carbohydrate metabolic process"/>
    <property type="evidence" value="ECO:0007669"/>
    <property type="project" value="InterPro"/>
</dbReference>
<organism evidence="3 4">
    <name type="scientific">Nelumbo nucifera</name>
    <name type="common">Sacred lotus</name>
    <dbReference type="NCBI Taxonomy" id="4432"/>
    <lineage>
        <taxon>Eukaryota</taxon>
        <taxon>Viridiplantae</taxon>
        <taxon>Streptophyta</taxon>
        <taxon>Embryophyta</taxon>
        <taxon>Tracheophyta</taxon>
        <taxon>Spermatophyta</taxon>
        <taxon>Magnoliopsida</taxon>
        <taxon>Proteales</taxon>
        <taxon>Nelumbonaceae</taxon>
        <taxon>Nelumbo</taxon>
    </lineage>
</organism>
<name>A0A822ZU07_NELNU</name>
<comment type="caution">
    <text evidence="3">The sequence shown here is derived from an EMBL/GenBank/DDBJ whole genome shotgun (WGS) entry which is preliminary data.</text>
</comment>
<proteinExistence type="predicted"/>